<name>A0AAW0MDQ3_9GOBI</name>
<reference evidence="2" key="1">
    <citation type="submission" date="2024-04" db="EMBL/GenBank/DDBJ databases">
        <title>Salinicola lusitanus LLJ914,a marine bacterium isolated from the Okinawa Trough.</title>
        <authorList>
            <person name="Li J."/>
        </authorList>
    </citation>
    <scope>NUCLEOTIDE SEQUENCE [LARGE SCALE GENOMIC DNA]</scope>
</reference>
<evidence type="ECO:0000313" key="2">
    <source>
        <dbReference type="Proteomes" id="UP001460270"/>
    </source>
</evidence>
<sequence length="187" mass="20780">MLCGPRTTGGLRSSRCEEQEKAELMLCGPRTTGGLRSSRCEEQEKAELRLCGPRTTGGLRSSRCEEEQEKAELMLCGPRTTGGLRSSRSRCEEQEKAELMLCGPRTTGGLISFSGLFACTTNLNSRVFEVLRSPQDISASRVNKQSFENHQCWSSDQLETINQEWNADVYALQSSPCILQTCFLHGF</sequence>
<comment type="caution">
    <text evidence="1">The sequence shown here is derived from an EMBL/GenBank/DDBJ whole genome shotgun (WGS) entry which is preliminary data.</text>
</comment>
<gene>
    <name evidence="1" type="ORF">WMY93_031722</name>
</gene>
<dbReference type="AlphaFoldDB" id="A0AAW0MDQ3"/>
<dbReference type="EMBL" id="JBBPFD010000685">
    <property type="protein sequence ID" value="KAK7877565.1"/>
    <property type="molecule type" value="Genomic_DNA"/>
</dbReference>
<keyword evidence="2" id="KW-1185">Reference proteome</keyword>
<evidence type="ECO:0000313" key="1">
    <source>
        <dbReference type="EMBL" id="KAK7877565.1"/>
    </source>
</evidence>
<organism evidence="1 2">
    <name type="scientific">Mugilogobius chulae</name>
    <name type="common">yellowstripe goby</name>
    <dbReference type="NCBI Taxonomy" id="88201"/>
    <lineage>
        <taxon>Eukaryota</taxon>
        <taxon>Metazoa</taxon>
        <taxon>Chordata</taxon>
        <taxon>Craniata</taxon>
        <taxon>Vertebrata</taxon>
        <taxon>Euteleostomi</taxon>
        <taxon>Actinopterygii</taxon>
        <taxon>Neopterygii</taxon>
        <taxon>Teleostei</taxon>
        <taxon>Neoteleostei</taxon>
        <taxon>Acanthomorphata</taxon>
        <taxon>Gobiaria</taxon>
        <taxon>Gobiiformes</taxon>
        <taxon>Gobioidei</taxon>
        <taxon>Gobiidae</taxon>
        <taxon>Gobionellinae</taxon>
        <taxon>Mugilogobius</taxon>
    </lineage>
</organism>
<proteinExistence type="predicted"/>
<protein>
    <submittedName>
        <fullName evidence="1">Uncharacterized protein</fullName>
    </submittedName>
</protein>
<dbReference type="Proteomes" id="UP001460270">
    <property type="component" value="Unassembled WGS sequence"/>
</dbReference>
<accession>A0AAW0MDQ3</accession>